<evidence type="ECO:0000313" key="3">
    <source>
        <dbReference type="EMBL" id="MBO0930213.1"/>
    </source>
</evidence>
<feature type="domain" description="PDZ" evidence="2">
    <location>
        <begin position="107"/>
        <end position="174"/>
    </location>
</feature>
<dbReference type="GO" id="GO:0030288">
    <property type="term" value="C:outer membrane-bounded periplasmic space"/>
    <property type="evidence" value="ECO:0007669"/>
    <property type="project" value="TreeGrafter"/>
</dbReference>
<dbReference type="InterPro" id="IPR001478">
    <property type="entry name" value="PDZ"/>
</dbReference>
<gene>
    <name evidence="3" type="ORF">J2I48_04365</name>
</gene>
<feature type="chain" id="PRO_5037530813" evidence="1">
    <location>
        <begin position="18"/>
        <end position="485"/>
    </location>
</feature>
<dbReference type="GO" id="GO:0004175">
    <property type="term" value="F:endopeptidase activity"/>
    <property type="evidence" value="ECO:0007669"/>
    <property type="project" value="TreeGrafter"/>
</dbReference>
<proteinExistence type="predicted"/>
<dbReference type="CDD" id="cd07561">
    <property type="entry name" value="Peptidase_S41_CPP_like"/>
    <property type="match status" value="1"/>
</dbReference>
<evidence type="ECO:0000259" key="2">
    <source>
        <dbReference type="PROSITE" id="PS50106"/>
    </source>
</evidence>
<dbReference type="EMBL" id="JAFMYU010000003">
    <property type="protein sequence ID" value="MBO0930213.1"/>
    <property type="molecule type" value="Genomic_DNA"/>
</dbReference>
<keyword evidence="4" id="KW-1185">Reference proteome</keyword>
<dbReference type="Gene3D" id="2.30.42.10">
    <property type="match status" value="1"/>
</dbReference>
<dbReference type="Gene3D" id="3.90.226.10">
    <property type="entry name" value="2-enoyl-CoA Hydratase, Chain A, domain 1"/>
    <property type="match status" value="1"/>
</dbReference>
<dbReference type="GO" id="GO:0008236">
    <property type="term" value="F:serine-type peptidase activity"/>
    <property type="evidence" value="ECO:0007669"/>
    <property type="project" value="InterPro"/>
</dbReference>
<feature type="signal peptide" evidence="1">
    <location>
        <begin position="1"/>
        <end position="17"/>
    </location>
</feature>
<sequence>MIRKPILLQLSLLLALAGSGLLTSCKKNTDVVNPVTTPTSSSTTATDSYVNNWILTNMKDYYYWTDKIPANPDKTLKPADFFYSLLYDYGNTANTQRDRFSWIQESATELQALLSGESKTTGLDFTLVRTAEGSTDVVGVVTYVLPGSPADKAGIKRNDMFFSVNGITLTTDQATLNKAFADESVTQTYGFASVQNGAIVKTAVTKSVTPVVFQEDPIFKDSVYTDGSRKIAYLMYNQFVPGPNGSGTTAYDNRLDAIFGKFKAQGVNELILDLRYNGGGAVTSATKLASLIVKGVNGQTKVPFGRSEYNSLLTAAYRQQYGDDAFYYYFDNPANNIGSQLSRVYVMTTRRTASASELVINGLRPFMTVNTIGSTSYGKNVGSQTITDKKNKDNKWGMQPIVLKIFNKNNESDYSTGFVPTVAVSEPYGALVPIGDLRDPFLATAINHMKGLTGGRIAAGPDLTVGSSDAFRPNANNMYVELPKR</sequence>
<dbReference type="Pfam" id="PF03572">
    <property type="entry name" value="Peptidase_S41"/>
    <property type="match status" value="1"/>
</dbReference>
<dbReference type="PROSITE" id="PS50106">
    <property type="entry name" value="PDZ"/>
    <property type="match status" value="1"/>
</dbReference>
<evidence type="ECO:0000313" key="4">
    <source>
        <dbReference type="Proteomes" id="UP000664795"/>
    </source>
</evidence>
<dbReference type="InterPro" id="IPR029045">
    <property type="entry name" value="ClpP/crotonase-like_dom_sf"/>
</dbReference>
<dbReference type="GO" id="GO:0006508">
    <property type="term" value="P:proteolysis"/>
    <property type="evidence" value="ECO:0007669"/>
    <property type="project" value="InterPro"/>
</dbReference>
<accession>A0A939G5L9</accession>
<keyword evidence="1" id="KW-0732">Signal</keyword>
<dbReference type="Gene3D" id="3.30.750.170">
    <property type="match status" value="1"/>
</dbReference>
<reference evidence="3 4" key="1">
    <citation type="submission" date="2021-03" db="EMBL/GenBank/DDBJ databases">
        <title>Fibrella sp. HMF5036 genome sequencing and assembly.</title>
        <authorList>
            <person name="Kang H."/>
            <person name="Kim H."/>
            <person name="Bae S."/>
            <person name="Joh K."/>
        </authorList>
    </citation>
    <scope>NUCLEOTIDE SEQUENCE [LARGE SCALE GENOMIC DNA]</scope>
    <source>
        <strain evidence="3 4">HMF5036</strain>
    </source>
</reference>
<dbReference type="Pfam" id="PF17820">
    <property type="entry name" value="PDZ_6"/>
    <property type="match status" value="1"/>
</dbReference>
<dbReference type="RefSeq" id="WP_207334184.1">
    <property type="nucleotide sequence ID" value="NZ_JAFMYU010000003.1"/>
</dbReference>
<dbReference type="InterPro" id="IPR005151">
    <property type="entry name" value="Tail-specific_protease"/>
</dbReference>
<dbReference type="PROSITE" id="PS51257">
    <property type="entry name" value="PROKAR_LIPOPROTEIN"/>
    <property type="match status" value="1"/>
</dbReference>
<dbReference type="SUPFAM" id="SSF52096">
    <property type="entry name" value="ClpP/crotonase"/>
    <property type="match status" value="1"/>
</dbReference>
<name>A0A939G5L9_9BACT</name>
<dbReference type="GO" id="GO:0007165">
    <property type="term" value="P:signal transduction"/>
    <property type="evidence" value="ECO:0007669"/>
    <property type="project" value="TreeGrafter"/>
</dbReference>
<dbReference type="Pfam" id="PF18294">
    <property type="entry name" value="Pept_S41_N"/>
    <property type="match status" value="1"/>
</dbReference>
<protein>
    <submittedName>
        <fullName evidence="3">PDZ domain-containing protein</fullName>
    </submittedName>
</protein>
<dbReference type="InterPro" id="IPR041613">
    <property type="entry name" value="Pept_S41_N"/>
</dbReference>
<dbReference type="InterPro" id="IPR041489">
    <property type="entry name" value="PDZ_6"/>
</dbReference>
<dbReference type="SUPFAM" id="SSF50156">
    <property type="entry name" value="PDZ domain-like"/>
    <property type="match status" value="1"/>
</dbReference>
<dbReference type="InterPro" id="IPR036034">
    <property type="entry name" value="PDZ_sf"/>
</dbReference>
<dbReference type="PANTHER" id="PTHR32060:SF30">
    <property type="entry name" value="CARBOXY-TERMINAL PROCESSING PROTEASE CTPA"/>
    <property type="match status" value="1"/>
</dbReference>
<organism evidence="3 4">
    <name type="scientific">Fibrella aquatilis</name>
    <dbReference type="NCBI Taxonomy" id="2817059"/>
    <lineage>
        <taxon>Bacteria</taxon>
        <taxon>Pseudomonadati</taxon>
        <taxon>Bacteroidota</taxon>
        <taxon>Cytophagia</taxon>
        <taxon>Cytophagales</taxon>
        <taxon>Spirosomataceae</taxon>
        <taxon>Fibrella</taxon>
    </lineage>
</organism>
<evidence type="ECO:0000256" key="1">
    <source>
        <dbReference type="SAM" id="SignalP"/>
    </source>
</evidence>
<dbReference type="Proteomes" id="UP000664795">
    <property type="component" value="Unassembled WGS sequence"/>
</dbReference>
<comment type="caution">
    <text evidence="3">The sequence shown here is derived from an EMBL/GenBank/DDBJ whole genome shotgun (WGS) entry which is preliminary data.</text>
</comment>
<dbReference type="PANTHER" id="PTHR32060">
    <property type="entry name" value="TAIL-SPECIFIC PROTEASE"/>
    <property type="match status" value="1"/>
</dbReference>
<dbReference type="AlphaFoldDB" id="A0A939G5L9"/>